<dbReference type="PRINTS" id="PR00171">
    <property type="entry name" value="SUGRTRNSPORT"/>
</dbReference>
<dbReference type="CDD" id="cd17356">
    <property type="entry name" value="MFS_HXT"/>
    <property type="match status" value="1"/>
</dbReference>
<dbReference type="EMBL" id="MU003784">
    <property type="protein sequence ID" value="KAF2722251.1"/>
    <property type="molecule type" value="Genomic_DNA"/>
</dbReference>
<dbReference type="InterPro" id="IPR050360">
    <property type="entry name" value="MFS_Sugar_Transporters"/>
</dbReference>
<dbReference type="NCBIfam" id="TIGR00879">
    <property type="entry name" value="SP"/>
    <property type="match status" value="1"/>
</dbReference>
<feature type="transmembrane region" description="Helical" evidence="9">
    <location>
        <begin position="60"/>
        <end position="82"/>
    </location>
</feature>
<dbReference type="InterPro" id="IPR005829">
    <property type="entry name" value="Sugar_transporter_CS"/>
</dbReference>
<protein>
    <submittedName>
        <fullName evidence="11">General substrate transporter</fullName>
    </submittedName>
</protein>
<dbReference type="SUPFAM" id="SSF103473">
    <property type="entry name" value="MFS general substrate transporter"/>
    <property type="match status" value="1"/>
</dbReference>
<dbReference type="Pfam" id="PF00083">
    <property type="entry name" value="Sugar_tr"/>
    <property type="match status" value="1"/>
</dbReference>
<feature type="transmembrane region" description="Helical" evidence="9">
    <location>
        <begin position="334"/>
        <end position="357"/>
    </location>
</feature>
<feature type="transmembrane region" description="Helical" evidence="9">
    <location>
        <begin position="369"/>
        <end position="391"/>
    </location>
</feature>
<dbReference type="PROSITE" id="PS50850">
    <property type="entry name" value="MFS"/>
    <property type="match status" value="1"/>
</dbReference>
<feature type="transmembrane region" description="Helical" evidence="9">
    <location>
        <begin position="182"/>
        <end position="201"/>
    </location>
</feature>
<organism evidence="11 12">
    <name type="scientific">Polychaeton citri CBS 116435</name>
    <dbReference type="NCBI Taxonomy" id="1314669"/>
    <lineage>
        <taxon>Eukaryota</taxon>
        <taxon>Fungi</taxon>
        <taxon>Dikarya</taxon>
        <taxon>Ascomycota</taxon>
        <taxon>Pezizomycotina</taxon>
        <taxon>Dothideomycetes</taxon>
        <taxon>Dothideomycetidae</taxon>
        <taxon>Capnodiales</taxon>
        <taxon>Capnodiaceae</taxon>
        <taxon>Polychaeton</taxon>
    </lineage>
</organism>
<dbReference type="PANTHER" id="PTHR48022:SF17">
    <property type="entry name" value="HEXOSE TRANSPORTER"/>
    <property type="match status" value="1"/>
</dbReference>
<dbReference type="PANTHER" id="PTHR48022">
    <property type="entry name" value="PLASTIDIC GLUCOSE TRANSPORTER 4"/>
    <property type="match status" value="1"/>
</dbReference>
<feature type="transmembrane region" description="Helical" evidence="9">
    <location>
        <begin position="437"/>
        <end position="457"/>
    </location>
</feature>
<keyword evidence="6 9" id="KW-0472">Membrane</keyword>
<feature type="transmembrane region" description="Helical" evidence="9">
    <location>
        <begin position="403"/>
        <end position="425"/>
    </location>
</feature>
<gene>
    <name evidence="11" type="ORF">K431DRAFT_284200</name>
</gene>
<comment type="subcellular location">
    <subcellularLocation>
        <location evidence="1">Membrane</location>
        <topology evidence="1">Multi-pass membrane protein</topology>
    </subcellularLocation>
</comment>
<evidence type="ECO:0000256" key="4">
    <source>
        <dbReference type="ARBA" id="ARBA00022692"/>
    </source>
</evidence>
<evidence type="ECO:0000313" key="11">
    <source>
        <dbReference type="EMBL" id="KAF2722251.1"/>
    </source>
</evidence>
<reference evidence="11" key="1">
    <citation type="journal article" date="2020" name="Stud. Mycol.">
        <title>101 Dothideomycetes genomes: a test case for predicting lifestyles and emergence of pathogens.</title>
        <authorList>
            <person name="Haridas S."/>
            <person name="Albert R."/>
            <person name="Binder M."/>
            <person name="Bloem J."/>
            <person name="Labutti K."/>
            <person name="Salamov A."/>
            <person name="Andreopoulos B."/>
            <person name="Baker S."/>
            <person name="Barry K."/>
            <person name="Bills G."/>
            <person name="Bluhm B."/>
            <person name="Cannon C."/>
            <person name="Castanera R."/>
            <person name="Culley D."/>
            <person name="Daum C."/>
            <person name="Ezra D."/>
            <person name="Gonzalez J."/>
            <person name="Henrissat B."/>
            <person name="Kuo A."/>
            <person name="Liang C."/>
            <person name="Lipzen A."/>
            <person name="Lutzoni F."/>
            <person name="Magnuson J."/>
            <person name="Mondo S."/>
            <person name="Nolan M."/>
            <person name="Ohm R."/>
            <person name="Pangilinan J."/>
            <person name="Park H.-J."/>
            <person name="Ramirez L."/>
            <person name="Alfaro M."/>
            <person name="Sun H."/>
            <person name="Tritt A."/>
            <person name="Yoshinaga Y."/>
            <person name="Zwiers L.-H."/>
            <person name="Turgeon B."/>
            <person name="Goodwin S."/>
            <person name="Spatafora J."/>
            <person name="Crous P."/>
            <person name="Grigoriev I."/>
        </authorList>
    </citation>
    <scope>NUCLEOTIDE SEQUENCE</scope>
    <source>
        <strain evidence="11">CBS 116435</strain>
    </source>
</reference>
<keyword evidence="3 7" id="KW-0813">Transport</keyword>
<keyword evidence="12" id="KW-1185">Reference proteome</keyword>
<feature type="region of interest" description="Disordered" evidence="8">
    <location>
        <begin position="504"/>
        <end position="523"/>
    </location>
</feature>
<feature type="transmembrane region" description="Helical" evidence="9">
    <location>
        <begin position="276"/>
        <end position="294"/>
    </location>
</feature>
<feature type="transmembrane region" description="Helical" evidence="9">
    <location>
        <begin position="148"/>
        <end position="170"/>
    </location>
</feature>
<evidence type="ECO:0000256" key="3">
    <source>
        <dbReference type="ARBA" id="ARBA00022448"/>
    </source>
</evidence>
<dbReference type="GO" id="GO:0005351">
    <property type="term" value="F:carbohydrate:proton symporter activity"/>
    <property type="evidence" value="ECO:0007669"/>
    <property type="project" value="TreeGrafter"/>
</dbReference>
<dbReference type="Proteomes" id="UP000799441">
    <property type="component" value="Unassembled WGS sequence"/>
</dbReference>
<evidence type="ECO:0000256" key="5">
    <source>
        <dbReference type="ARBA" id="ARBA00022989"/>
    </source>
</evidence>
<evidence type="ECO:0000256" key="9">
    <source>
        <dbReference type="SAM" id="Phobius"/>
    </source>
</evidence>
<evidence type="ECO:0000256" key="8">
    <source>
        <dbReference type="SAM" id="MobiDB-lite"/>
    </source>
</evidence>
<keyword evidence="4 9" id="KW-0812">Transmembrane</keyword>
<keyword evidence="5 9" id="KW-1133">Transmembrane helix</keyword>
<name>A0A9P4UR65_9PEZI</name>
<feature type="transmembrane region" description="Helical" evidence="9">
    <location>
        <begin position="115"/>
        <end position="136"/>
    </location>
</feature>
<accession>A0A9P4UR65</accession>
<dbReference type="PROSITE" id="PS00216">
    <property type="entry name" value="SUGAR_TRANSPORT_1"/>
    <property type="match status" value="1"/>
</dbReference>
<comment type="similarity">
    <text evidence="2 7">Belongs to the major facilitator superfamily. Sugar transporter (TC 2.A.1.1) family.</text>
</comment>
<evidence type="ECO:0000256" key="2">
    <source>
        <dbReference type="ARBA" id="ARBA00010992"/>
    </source>
</evidence>
<feature type="transmembrane region" description="Helical" evidence="9">
    <location>
        <begin position="14"/>
        <end position="34"/>
    </location>
</feature>
<feature type="domain" description="Major facilitator superfamily (MFS) profile" evidence="10">
    <location>
        <begin position="21"/>
        <end position="460"/>
    </location>
</feature>
<sequence>MGLILKKPPTEEGAAWPSICVGFFAAFAGILYGYDTGTISGIQSMNYWVREFDNPSEGRLSLIVSILSVGTFVGALSAGFLADYTGRKWGIILSAAFPFNLGVILQTAATEQKMFIAGRFFAGLGVGLISVQIPMFQAETLPKWIRGFVIGSYQLCITIGLLLAALINYGTQNMNNSGSYRIPLAIQFAWSLILTFGMLILPETPRFLIKSGQDDKAYKSLTFLRRLPRDHPAIISEHEEIKGNYAYELSLGSASYVECFKGNIGKRTMTGIGIQALQQLVGVNFIFYYGTSYFANLSGSGLPNKFILQVITNVVNVVSTFPGLWAIDAFGRRTVLLVGALGMGVSQYIVAACGAATPTTNDSSVAAQFAFICIYIFFFASTFGPGAWVVTGEIFPLKVRAKCISMTTASNWFFNWLLAFITPYLEGADYADLKSNVFWIWGGFCWIAVVFVFFLVYETKGLSLEQVQELYETETRAWKTVSKRDMLHERRFSVTEPVVEHTEKEKHKLSDETTEERKEATIV</sequence>
<evidence type="ECO:0000256" key="1">
    <source>
        <dbReference type="ARBA" id="ARBA00004141"/>
    </source>
</evidence>
<dbReference type="InterPro" id="IPR036259">
    <property type="entry name" value="MFS_trans_sf"/>
</dbReference>
<dbReference type="GO" id="GO:0016020">
    <property type="term" value="C:membrane"/>
    <property type="evidence" value="ECO:0007669"/>
    <property type="project" value="UniProtKB-SubCell"/>
</dbReference>
<dbReference type="InterPro" id="IPR020846">
    <property type="entry name" value="MFS_dom"/>
</dbReference>
<dbReference type="FunFam" id="1.20.1250.20:FF:000134">
    <property type="entry name" value="MFS sugar transporter protein"/>
    <property type="match status" value="1"/>
</dbReference>
<evidence type="ECO:0000256" key="6">
    <source>
        <dbReference type="ARBA" id="ARBA00023136"/>
    </source>
</evidence>
<evidence type="ECO:0000259" key="10">
    <source>
        <dbReference type="PROSITE" id="PS50850"/>
    </source>
</evidence>
<dbReference type="InterPro" id="IPR005828">
    <property type="entry name" value="MFS_sugar_transport-like"/>
</dbReference>
<comment type="caution">
    <text evidence="11">The sequence shown here is derived from an EMBL/GenBank/DDBJ whole genome shotgun (WGS) entry which is preliminary data.</text>
</comment>
<feature type="transmembrane region" description="Helical" evidence="9">
    <location>
        <begin position="306"/>
        <end position="327"/>
    </location>
</feature>
<dbReference type="InterPro" id="IPR003663">
    <property type="entry name" value="Sugar/inositol_transpt"/>
</dbReference>
<proteinExistence type="inferred from homology"/>
<dbReference type="Gene3D" id="1.20.1250.20">
    <property type="entry name" value="MFS general substrate transporter like domains"/>
    <property type="match status" value="1"/>
</dbReference>
<evidence type="ECO:0000256" key="7">
    <source>
        <dbReference type="RuleBase" id="RU003346"/>
    </source>
</evidence>
<evidence type="ECO:0000313" key="12">
    <source>
        <dbReference type="Proteomes" id="UP000799441"/>
    </source>
</evidence>
<feature type="transmembrane region" description="Helical" evidence="9">
    <location>
        <begin position="89"/>
        <end position="109"/>
    </location>
</feature>
<dbReference type="OrthoDB" id="6612291at2759"/>
<dbReference type="PROSITE" id="PS00217">
    <property type="entry name" value="SUGAR_TRANSPORT_2"/>
    <property type="match status" value="1"/>
</dbReference>
<dbReference type="AlphaFoldDB" id="A0A9P4UR65"/>